<evidence type="ECO:0000256" key="4">
    <source>
        <dbReference type="ARBA" id="ARBA00047645"/>
    </source>
</evidence>
<evidence type="ECO:0000256" key="5">
    <source>
        <dbReference type="PROSITE-ProRule" id="PRU00520"/>
    </source>
</evidence>
<dbReference type="PANTHER" id="PTHR47268:SF4">
    <property type="entry name" value="ACYLPHOSPHATASE"/>
    <property type="match status" value="1"/>
</dbReference>
<dbReference type="InterPro" id="IPR036046">
    <property type="entry name" value="Acylphosphatase-like_dom_sf"/>
</dbReference>
<dbReference type="Proteomes" id="UP001553715">
    <property type="component" value="Unassembled WGS sequence"/>
</dbReference>
<dbReference type="SUPFAM" id="SSF54975">
    <property type="entry name" value="Acylphosphatase/BLUF domain-like"/>
    <property type="match status" value="1"/>
</dbReference>
<dbReference type="Gene3D" id="3.30.70.100">
    <property type="match status" value="1"/>
</dbReference>
<dbReference type="EMBL" id="JBFBMH010000014">
    <property type="protein sequence ID" value="MEW1975541.1"/>
    <property type="molecule type" value="Genomic_DNA"/>
</dbReference>
<dbReference type="InterPro" id="IPR020456">
    <property type="entry name" value="Acylphosphatase"/>
</dbReference>
<dbReference type="PRINTS" id="PR00112">
    <property type="entry name" value="ACYLPHPHTASE"/>
</dbReference>
<accession>A0ABV3LHZ9</accession>
<evidence type="ECO:0000256" key="3">
    <source>
        <dbReference type="ARBA" id="ARBA00015991"/>
    </source>
</evidence>
<evidence type="ECO:0000256" key="6">
    <source>
        <dbReference type="RuleBase" id="RU004168"/>
    </source>
</evidence>
<comment type="caution">
    <text evidence="8">The sequence shown here is derived from an EMBL/GenBank/DDBJ whole genome shotgun (WGS) entry which is preliminary data.</text>
</comment>
<evidence type="ECO:0000259" key="7">
    <source>
        <dbReference type="PROSITE" id="PS51160"/>
    </source>
</evidence>
<dbReference type="InterPro" id="IPR017968">
    <property type="entry name" value="Acylphosphatase_CS"/>
</dbReference>
<dbReference type="InterPro" id="IPR001792">
    <property type="entry name" value="Acylphosphatase-like_dom"/>
</dbReference>
<organism evidence="8 9">
    <name type="scientific">Microbacterium profundi</name>
    <dbReference type="NCBI Taxonomy" id="450380"/>
    <lineage>
        <taxon>Bacteria</taxon>
        <taxon>Bacillati</taxon>
        <taxon>Actinomycetota</taxon>
        <taxon>Actinomycetes</taxon>
        <taxon>Micrococcales</taxon>
        <taxon>Microbacteriaceae</taxon>
        <taxon>Microbacterium</taxon>
    </lineage>
</organism>
<evidence type="ECO:0000256" key="1">
    <source>
        <dbReference type="ARBA" id="ARBA00005614"/>
    </source>
</evidence>
<proteinExistence type="inferred from homology"/>
<evidence type="ECO:0000256" key="2">
    <source>
        <dbReference type="ARBA" id="ARBA00012150"/>
    </source>
</evidence>
<comment type="similarity">
    <text evidence="1 6">Belongs to the acylphosphatase family.</text>
</comment>
<protein>
    <recommendedName>
        <fullName evidence="3 5">acylphosphatase</fullName>
        <ecNumber evidence="2 5">3.6.1.7</ecNumber>
    </recommendedName>
</protein>
<dbReference type="PANTHER" id="PTHR47268">
    <property type="entry name" value="ACYLPHOSPHATASE"/>
    <property type="match status" value="1"/>
</dbReference>
<dbReference type="PROSITE" id="PS51160">
    <property type="entry name" value="ACYLPHOSPHATASE_3"/>
    <property type="match status" value="1"/>
</dbReference>
<name>A0ABV3LHZ9_9MICO</name>
<reference evidence="8 9" key="1">
    <citation type="submission" date="2024-06" db="EMBL/GenBank/DDBJ databases">
        <title>The Natural Products Discovery Center: Release of the First 8490 Sequenced Strains for Exploring Actinobacteria Biosynthetic Diversity.</title>
        <authorList>
            <person name="Kalkreuter E."/>
            <person name="Kautsar S.A."/>
            <person name="Yang D."/>
            <person name="Bader C.D."/>
            <person name="Teijaro C.N."/>
            <person name="Fluegel L."/>
            <person name="Davis C.M."/>
            <person name="Simpson J.R."/>
            <person name="Lauterbach L."/>
            <person name="Steele A.D."/>
            <person name="Gui C."/>
            <person name="Meng S."/>
            <person name="Li G."/>
            <person name="Viehrig K."/>
            <person name="Ye F."/>
            <person name="Su P."/>
            <person name="Kiefer A.F."/>
            <person name="Nichols A."/>
            <person name="Cepeda A.J."/>
            <person name="Yan W."/>
            <person name="Fan B."/>
            <person name="Jiang Y."/>
            <person name="Adhikari A."/>
            <person name="Zheng C.-J."/>
            <person name="Schuster L."/>
            <person name="Cowan T.M."/>
            <person name="Smanski M.J."/>
            <person name="Chevrette M.G."/>
            <person name="De Carvalho L.P.S."/>
            <person name="Shen B."/>
        </authorList>
    </citation>
    <scope>NUCLEOTIDE SEQUENCE [LARGE SCALE GENOMIC DNA]</scope>
    <source>
        <strain evidence="8 9">NPDC077434</strain>
    </source>
</reference>
<feature type="domain" description="Acylphosphatase-like" evidence="7">
    <location>
        <begin position="3"/>
        <end position="89"/>
    </location>
</feature>
<feature type="active site" evidence="5">
    <location>
        <position position="18"/>
    </location>
</feature>
<dbReference type="RefSeq" id="WP_033107215.1">
    <property type="nucleotide sequence ID" value="NZ_JAJVKR010000009.1"/>
</dbReference>
<dbReference type="Pfam" id="PF00708">
    <property type="entry name" value="Acylphosphatase"/>
    <property type="match status" value="1"/>
</dbReference>
<evidence type="ECO:0000313" key="9">
    <source>
        <dbReference type="Proteomes" id="UP001553715"/>
    </source>
</evidence>
<sequence>MRSVRTSTRGRVQGVGYRWFAQDAAAAHAVTGWVRNRRDGTVEAELHGADADVQAVLDALKQGPAGAQVDEVTVTDVPASSSGGFEIRATI</sequence>
<keyword evidence="5" id="KW-0378">Hydrolase</keyword>
<dbReference type="PROSITE" id="PS00151">
    <property type="entry name" value="ACYLPHOSPHATASE_2"/>
    <property type="match status" value="1"/>
</dbReference>
<comment type="catalytic activity">
    <reaction evidence="4 5">
        <text>an acyl phosphate + H2O = a carboxylate + phosphate + H(+)</text>
        <dbReference type="Rhea" id="RHEA:14965"/>
        <dbReference type="ChEBI" id="CHEBI:15377"/>
        <dbReference type="ChEBI" id="CHEBI:15378"/>
        <dbReference type="ChEBI" id="CHEBI:29067"/>
        <dbReference type="ChEBI" id="CHEBI:43474"/>
        <dbReference type="ChEBI" id="CHEBI:59918"/>
        <dbReference type="EC" id="3.6.1.7"/>
    </reaction>
</comment>
<keyword evidence="9" id="KW-1185">Reference proteome</keyword>
<feature type="active site" evidence="5">
    <location>
        <position position="36"/>
    </location>
</feature>
<dbReference type="EC" id="3.6.1.7" evidence="2 5"/>
<evidence type="ECO:0000313" key="8">
    <source>
        <dbReference type="EMBL" id="MEW1975541.1"/>
    </source>
</evidence>
<gene>
    <name evidence="8" type="ORF">AB0301_10770</name>
</gene>